<name>A0A8H2NP05_PSEFL</name>
<organism evidence="1 2">
    <name type="scientific">Pseudomonas fluorescens</name>
    <dbReference type="NCBI Taxonomy" id="294"/>
    <lineage>
        <taxon>Bacteria</taxon>
        <taxon>Pseudomonadati</taxon>
        <taxon>Pseudomonadota</taxon>
        <taxon>Gammaproteobacteria</taxon>
        <taxon>Pseudomonadales</taxon>
        <taxon>Pseudomonadaceae</taxon>
        <taxon>Pseudomonas</taxon>
    </lineage>
</organism>
<evidence type="ECO:0000313" key="1">
    <source>
        <dbReference type="EMBL" id="VVO59491.1"/>
    </source>
</evidence>
<dbReference type="Proteomes" id="UP000325723">
    <property type="component" value="Unassembled WGS sequence"/>
</dbReference>
<proteinExistence type="predicted"/>
<dbReference type="EMBL" id="CABVIE010000002">
    <property type="protein sequence ID" value="VVO59491.1"/>
    <property type="molecule type" value="Genomic_DNA"/>
</dbReference>
<gene>
    <name evidence="1" type="ORF">PS900_00723</name>
</gene>
<reference evidence="1 2" key="1">
    <citation type="submission" date="2019-09" db="EMBL/GenBank/DDBJ databases">
        <authorList>
            <person name="Chandra G."/>
            <person name="Truman W A."/>
        </authorList>
    </citation>
    <scope>NUCLEOTIDE SEQUENCE [LARGE SCALE GENOMIC DNA]</scope>
    <source>
        <strain evidence="1">PS900</strain>
    </source>
</reference>
<accession>A0A8H2NP05</accession>
<dbReference type="AlphaFoldDB" id="A0A8H2NP05"/>
<sequence>MAVSRVSFFTPRVMPNLASPAVIHDVRDDSCCGYHGVVQLMSHFNRAKKKLKLINRLFLSVSSEGKGEGGEYSSI</sequence>
<protein>
    <submittedName>
        <fullName evidence="1">Uncharacterized protein</fullName>
    </submittedName>
</protein>
<comment type="caution">
    <text evidence="1">The sequence shown here is derived from an EMBL/GenBank/DDBJ whole genome shotgun (WGS) entry which is preliminary data.</text>
</comment>
<evidence type="ECO:0000313" key="2">
    <source>
        <dbReference type="Proteomes" id="UP000325723"/>
    </source>
</evidence>